<dbReference type="GO" id="GO:0005829">
    <property type="term" value="C:cytosol"/>
    <property type="evidence" value="ECO:0007669"/>
    <property type="project" value="TreeGrafter"/>
</dbReference>
<evidence type="ECO:0000313" key="1">
    <source>
        <dbReference type="EMBL" id="SVE11362.1"/>
    </source>
</evidence>
<dbReference type="EMBL" id="UINC01194994">
    <property type="protein sequence ID" value="SVE11362.1"/>
    <property type="molecule type" value="Genomic_DNA"/>
</dbReference>
<dbReference type="GO" id="GO:0006281">
    <property type="term" value="P:DNA repair"/>
    <property type="evidence" value="ECO:0007669"/>
    <property type="project" value="TreeGrafter"/>
</dbReference>
<dbReference type="CDD" id="cd01427">
    <property type="entry name" value="HAD_like"/>
    <property type="match status" value="1"/>
</dbReference>
<reference evidence="1" key="1">
    <citation type="submission" date="2018-05" db="EMBL/GenBank/DDBJ databases">
        <authorList>
            <person name="Lanie J.A."/>
            <person name="Ng W.-L."/>
            <person name="Kazmierczak K.M."/>
            <person name="Andrzejewski T.M."/>
            <person name="Davidsen T.M."/>
            <person name="Wayne K.J."/>
            <person name="Tettelin H."/>
            <person name="Glass J.I."/>
            <person name="Rusch D."/>
            <person name="Podicherti R."/>
            <person name="Tsui H.-C.T."/>
            <person name="Winkler M.E."/>
        </authorList>
    </citation>
    <scope>NUCLEOTIDE SEQUENCE</scope>
</reference>
<dbReference type="Gene3D" id="3.40.50.1000">
    <property type="entry name" value="HAD superfamily/HAD-like"/>
    <property type="match status" value="1"/>
</dbReference>
<sequence>IFSDWPLHREDMLTWHRIRNTVDRREKFRYFVEEVLGESENTQKIDALPKRFSVLTRQTIIHCPWVAGAPEFLETFREKLPLYLISATPQQELEEITIQRGIKQVFKAIFGTPLDKVSVLLKILESEQIFPHEMLYIGDSPEDLQAAQNLGVEFIGIDSSRGLKHQNLFTDFHQILEFLNVQFCQPFDGIMRQRIIQ</sequence>
<name>A0A383AUH3_9ZZZZ</name>
<dbReference type="InterPro" id="IPR023214">
    <property type="entry name" value="HAD_sf"/>
</dbReference>
<dbReference type="AlphaFoldDB" id="A0A383AUH3"/>
<dbReference type="InterPro" id="IPR041492">
    <property type="entry name" value="HAD_2"/>
</dbReference>
<dbReference type="Pfam" id="PF13419">
    <property type="entry name" value="HAD_2"/>
    <property type="match status" value="1"/>
</dbReference>
<dbReference type="InterPro" id="IPR050155">
    <property type="entry name" value="HAD-like_hydrolase_sf"/>
</dbReference>
<dbReference type="PANTHER" id="PTHR43434:SF1">
    <property type="entry name" value="PHOSPHOGLYCOLATE PHOSPHATASE"/>
    <property type="match status" value="1"/>
</dbReference>
<feature type="non-terminal residue" evidence="1">
    <location>
        <position position="1"/>
    </location>
</feature>
<dbReference type="PANTHER" id="PTHR43434">
    <property type="entry name" value="PHOSPHOGLYCOLATE PHOSPHATASE"/>
    <property type="match status" value="1"/>
</dbReference>
<protein>
    <recommendedName>
        <fullName evidence="2">HAD family hydrolase</fullName>
    </recommendedName>
</protein>
<dbReference type="SUPFAM" id="SSF56784">
    <property type="entry name" value="HAD-like"/>
    <property type="match status" value="1"/>
</dbReference>
<dbReference type="InterPro" id="IPR036412">
    <property type="entry name" value="HAD-like_sf"/>
</dbReference>
<organism evidence="1">
    <name type="scientific">marine metagenome</name>
    <dbReference type="NCBI Taxonomy" id="408172"/>
    <lineage>
        <taxon>unclassified sequences</taxon>
        <taxon>metagenomes</taxon>
        <taxon>ecological metagenomes</taxon>
    </lineage>
</organism>
<gene>
    <name evidence="1" type="ORF">METZ01_LOCUS464216</name>
</gene>
<proteinExistence type="predicted"/>
<dbReference type="GO" id="GO:0008967">
    <property type="term" value="F:phosphoglycolate phosphatase activity"/>
    <property type="evidence" value="ECO:0007669"/>
    <property type="project" value="TreeGrafter"/>
</dbReference>
<accession>A0A383AUH3</accession>
<evidence type="ECO:0008006" key="2">
    <source>
        <dbReference type="Google" id="ProtNLM"/>
    </source>
</evidence>